<dbReference type="Proteomes" id="UP001174909">
    <property type="component" value="Unassembled WGS sequence"/>
</dbReference>
<evidence type="ECO:0000313" key="2">
    <source>
        <dbReference type="Proteomes" id="UP001174909"/>
    </source>
</evidence>
<dbReference type="InterPro" id="IPR011042">
    <property type="entry name" value="6-blade_b-propeller_TolB-like"/>
</dbReference>
<accession>A0AA35S6S6</accession>
<dbReference type="Gene3D" id="2.120.10.30">
    <property type="entry name" value="TolB, C-terminal domain"/>
    <property type="match status" value="1"/>
</dbReference>
<proteinExistence type="predicted"/>
<gene>
    <name evidence="1" type="ORF">GBAR_LOCUS13819</name>
</gene>
<protein>
    <recommendedName>
        <fullName evidence="3">6-bladed beta-propeller</fullName>
    </recommendedName>
</protein>
<keyword evidence="2" id="KW-1185">Reference proteome</keyword>
<dbReference type="EMBL" id="CASHTH010002024">
    <property type="protein sequence ID" value="CAI8023688.1"/>
    <property type="molecule type" value="Genomic_DNA"/>
</dbReference>
<dbReference type="SUPFAM" id="SSF63829">
    <property type="entry name" value="Calcium-dependent phosphotriesterase"/>
    <property type="match status" value="1"/>
</dbReference>
<organism evidence="1 2">
    <name type="scientific">Geodia barretti</name>
    <name type="common">Barrett's horny sponge</name>
    <dbReference type="NCBI Taxonomy" id="519541"/>
    <lineage>
        <taxon>Eukaryota</taxon>
        <taxon>Metazoa</taxon>
        <taxon>Porifera</taxon>
        <taxon>Demospongiae</taxon>
        <taxon>Heteroscleromorpha</taxon>
        <taxon>Tetractinellida</taxon>
        <taxon>Astrophorina</taxon>
        <taxon>Geodiidae</taxon>
        <taxon>Geodia</taxon>
    </lineage>
</organism>
<evidence type="ECO:0000313" key="1">
    <source>
        <dbReference type="EMBL" id="CAI8023688.1"/>
    </source>
</evidence>
<dbReference type="AlphaFoldDB" id="A0AA35S6S6"/>
<comment type="caution">
    <text evidence="1">The sequence shown here is derived from an EMBL/GenBank/DDBJ whole genome shotgun (WGS) entry which is preliminary data.</text>
</comment>
<reference evidence="1" key="1">
    <citation type="submission" date="2023-03" db="EMBL/GenBank/DDBJ databases">
        <authorList>
            <person name="Steffen K."/>
            <person name="Cardenas P."/>
        </authorList>
    </citation>
    <scope>NUCLEOTIDE SEQUENCE</scope>
</reference>
<sequence>MTTATNIVWTGAHTYEFDRNWAQLPNGIPMPAAAVFGDDEDRIYCFNRNPEHPIMVFDREGKFVKSWGAGMFEFPHAIIIDQWGYVWLVDRNMGQIFKLSRTDVAELL</sequence>
<evidence type="ECO:0008006" key="3">
    <source>
        <dbReference type="Google" id="ProtNLM"/>
    </source>
</evidence>
<name>A0AA35S6S6_GEOBA</name>